<comment type="caution">
    <text evidence="2">The sequence shown here is derived from an EMBL/GenBank/DDBJ whole genome shotgun (WGS) entry which is preliminary data.</text>
</comment>
<dbReference type="EMBL" id="JABTTE010000001">
    <property type="protein sequence ID" value="NSL50358.1"/>
    <property type="molecule type" value="Genomic_DNA"/>
</dbReference>
<evidence type="ECO:0000313" key="3">
    <source>
        <dbReference type="Proteomes" id="UP000625804"/>
    </source>
</evidence>
<dbReference type="AlphaFoldDB" id="A0A8J8GDB9"/>
<organism evidence="2 3">
    <name type="scientific">Calidifontibacillus erzurumensis</name>
    <dbReference type="NCBI Taxonomy" id="2741433"/>
    <lineage>
        <taxon>Bacteria</taxon>
        <taxon>Bacillati</taxon>
        <taxon>Bacillota</taxon>
        <taxon>Bacilli</taxon>
        <taxon>Bacillales</taxon>
        <taxon>Bacillaceae</taxon>
        <taxon>Calidifontibacillus/Schinkia group</taxon>
        <taxon>Calidifontibacillus</taxon>
    </lineage>
</organism>
<feature type="transmembrane region" description="Helical" evidence="1">
    <location>
        <begin position="39"/>
        <end position="55"/>
    </location>
</feature>
<proteinExistence type="predicted"/>
<keyword evidence="3" id="KW-1185">Reference proteome</keyword>
<evidence type="ECO:0000313" key="2">
    <source>
        <dbReference type="EMBL" id="NSL50358.1"/>
    </source>
</evidence>
<name>A0A8J8GDB9_9BACI</name>
<dbReference type="Proteomes" id="UP000625804">
    <property type="component" value="Unassembled WGS sequence"/>
</dbReference>
<dbReference type="Pfam" id="PF14038">
    <property type="entry name" value="YqzE"/>
    <property type="match status" value="1"/>
</dbReference>
<keyword evidence="1" id="KW-0472">Membrane</keyword>
<reference evidence="2" key="1">
    <citation type="submission" date="2020-06" db="EMBL/GenBank/DDBJ databases">
        <title>A novel thermopfilic bacterium from Erzurum, Turkey.</title>
        <authorList>
            <person name="Adiguzel A."/>
            <person name="Ay H."/>
            <person name="Baltaci M.O."/>
        </authorList>
    </citation>
    <scope>NUCLEOTIDE SEQUENCE</scope>
    <source>
        <strain evidence="2">P2</strain>
    </source>
</reference>
<keyword evidence="1" id="KW-1133">Transmembrane helix</keyword>
<dbReference type="RefSeq" id="WP_173729545.1">
    <property type="nucleotide sequence ID" value="NZ_JABTTE010000001.1"/>
</dbReference>
<evidence type="ECO:0000256" key="1">
    <source>
        <dbReference type="SAM" id="Phobius"/>
    </source>
</evidence>
<protein>
    <submittedName>
        <fullName evidence="2">YqzE family protein</fullName>
    </submittedName>
</protein>
<dbReference type="InterPro" id="IPR025622">
    <property type="entry name" value="YqzE"/>
</dbReference>
<keyword evidence="1" id="KW-0812">Transmembrane</keyword>
<sequence>MSSYDYVRYLTEQFVKFVDTSKEERLNKKVQKKAERGPVLTRLFGMIPLALLMSFNRKKRR</sequence>
<accession>A0A8J8GDB9</accession>
<gene>
    <name evidence="2" type="ORF">HR057_01125</name>
</gene>